<accession>A0AA95GFE0</accession>
<protein>
    <submittedName>
        <fullName evidence="1">Phage tail protein I</fullName>
    </submittedName>
</protein>
<dbReference type="RefSeq" id="WP_280629283.1">
    <property type="nucleotide sequence ID" value="NZ_CP123498.1"/>
</dbReference>
<evidence type="ECO:0000313" key="2">
    <source>
        <dbReference type="Proteomes" id="UP001177597"/>
    </source>
</evidence>
<dbReference type="Proteomes" id="UP001177597">
    <property type="component" value="Chromosome"/>
</dbReference>
<name>A0AA95GFE0_9GAMM</name>
<organism evidence="1 2">
    <name type="scientific">Arsenophonus nasoniae</name>
    <name type="common">son-killer infecting Nasonia vitripennis</name>
    <dbReference type="NCBI Taxonomy" id="638"/>
    <lineage>
        <taxon>Bacteria</taxon>
        <taxon>Pseudomonadati</taxon>
        <taxon>Pseudomonadota</taxon>
        <taxon>Gammaproteobacteria</taxon>
        <taxon>Enterobacterales</taxon>
        <taxon>Morganellaceae</taxon>
        <taxon>Arsenophonus</taxon>
    </lineage>
</organism>
<gene>
    <name evidence="1" type="ORF">QE207_16920</name>
</gene>
<dbReference type="AlphaFoldDB" id="A0AA95GFE0"/>
<dbReference type="InterPro" id="IPR006521">
    <property type="entry name" value="Tail_protein_I"/>
</dbReference>
<sequence length="203" mass="22658">MKSDLLPTGSSPLERAAAKALAEIERIPVPIRQLWHPDKCPVRLLPYLAWAFSVDRWDMNWPEKAKREAIKSAMFIHQHKGTIGALRRVVEPLGYLIRVIEWWQTGDTPGTFRLDIGVNENGITEEMFFELEALIEGAKPVSRHLTGLAIELESTGTFYTAAANFDGEMTTVYPYTPTEITASGMSVQGMAIHLIDTVEVTSS</sequence>
<proteinExistence type="predicted"/>
<reference evidence="1" key="1">
    <citation type="submission" date="2023-04" db="EMBL/GenBank/DDBJ databases">
        <title>Genome dynamics across the evolutionary transition to endosymbiosis.</title>
        <authorList>
            <person name="Siozios S."/>
            <person name="Nadal-Jimenez P."/>
            <person name="Azagi T."/>
            <person name="Sprong H."/>
            <person name="Frost C.L."/>
            <person name="Parratt S.R."/>
            <person name="Taylor G."/>
            <person name="Brettell L."/>
            <person name="Lew K.C."/>
            <person name="Croft L."/>
            <person name="King K.C."/>
            <person name="Brockhurst M.A."/>
            <person name="Hypsa V."/>
            <person name="Novakova E."/>
            <person name="Darby A.C."/>
            <person name="Hurst G.D.D."/>
        </authorList>
    </citation>
    <scope>NUCLEOTIDE SEQUENCE</scope>
    <source>
        <strain evidence="1">AIh</strain>
    </source>
</reference>
<dbReference type="EMBL" id="CP123498">
    <property type="protein sequence ID" value="WGL95305.1"/>
    <property type="molecule type" value="Genomic_DNA"/>
</dbReference>
<dbReference type="Pfam" id="PF09684">
    <property type="entry name" value="Tail_P2_I"/>
    <property type="match status" value="1"/>
</dbReference>
<evidence type="ECO:0000313" key="1">
    <source>
        <dbReference type="EMBL" id="WGL95305.1"/>
    </source>
</evidence>
<dbReference type="NCBIfam" id="TIGR01634">
    <property type="entry name" value="tail_P2_I"/>
    <property type="match status" value="1"/>
</dbReference>